<dbReference type="RefSeq" id="WP_273839499.1">
    <property type="nucleotide sequence ID" value="NZ_JAQQWT010000001.1"/>
</dbReference>
<dbReference type="PANTHER" id="PTHR30349:SF82">
    <property type="entry name" value="INTEGRASE_RECOMBINASE YOEC-RELATED"/>
    <property type="match status" value="1"/>
</dbReference>
<dbReference type="InterPro" id="IPR013762">
    <property type="entry name" value="Integrase-like_cat_sf"/>
</dbReference>
<dbReference type="Pfam" id="PF00589">
    <property type="entry name" value="Phage_integrase"/>
    <property type="match status" value="1"/>
</dbReference>
<accession>A0ABV6NFC9</accession>
<dbReference type="InterPro" id="IPR011010">
    <property type="entry name" value="DNA_brk_join_enz"/>
</dbReference>
<sequence>MEFVEPIRQVEKIRLMKRYLRKRSKRDFLLFVLGINTGLRISQMLELQYSDVINENVPRDYLIIINKSQKENIHLNHKVKQAILSYIRQGKFKQDDYLFQSSNKKAPITRQQAYRIINQAAIEAGISDKIGTHTLRKTFGYHGYKQGVAISLLQRRFNHETRGATLRYIGINDEKIEPPHIDVNL</sequence>
<dbReference type="InterPro" id="IPR002104">
    <property type="entry name" value="Integrase_catalytic"/>
</dbReference>
<dbReference type="Gene3D" id="1.10.443.10">
    <property type="entry name" value="Intergrase catalytic core"/>
    <property type="match status" value="1"/>
</dbReference>
<dbReference type="PROSITE" id="PS51898">
    <property type="entry name" value="TYR_RECOMBINASE"/>
    <property type="match status" value="1"/>
</dbReference>
<feature type="domain" description="Tyr recombinase" evidence="2">
    <location>
        <begin position="2"/>
        <end position="181"/>
    </location>
</feature>
<protein>
    <submittedName>
        <fullName evidence="3">Tyrosine-type recombinase/integrase</fullName>
    </submittedName>
</protein>
<dbReference type="Proteomes" id="UP001589833">
    <property type="component" value="Unassembled WGS sequence"/>
</dbReference>
<evidence type="ECO:0000256" key="1">
    <source>
        <dbReference type="ARBA" id="ARBA00023172"/>
    </source>
</evidence>
<comment type="caution">
    <text evidence="3">The sequence shown here is derived from an EMBL/GenBank/DDBJ whole genome shotgun (WGS) entry which is preliminary data.</text>
</comment>
<dbReference type="SUPFAM" id="SSF56349">
    <property type="entry name" value="DNA breaking-rejoining enzymes"/>
    <property type="match status" value="1"/>
</dbReference>
<dbReference type="PANTHER" id="PTHR30349">
    <property type="entry name" value="PHAGE INTEGRASE-RELATED"/>
    <property type="match status" value="1"/>
</dbReference>
<organism evidence="3 4">
    <name type="scientific">Halalkalibacter alkalisediminis</name>
    <dbReference type="NCBI Taxonomy" id="935616"/>
    <lineage>
        <taxon>Bacteria</taxon>
        <taxon>Bacillati</taxon>
        <taxon>Bacillota</taxon>
        <taxon>Bacilli</taxon>
        <taxon>Bacillales</taxon>
        <taxon>Bacillaceae</taxon>
        <taxon>Halalkalibacter</taxon>
    </lineage>
</organism>
<evidence type="ECO:0000313" key="3">
    <source>
        <dbReference type="EMBL" id="MFC0558863.1"/>
    </source>
</evidence>
<evidence type="ECO:0000313" key="4">
    <source>
        <dbReference type="Proteomes" id="UP001589833"/>
    </source>
</evidence>
<dbReference type="InterPro" id="IPR050090">
    <property type="entry name" value="Tyrosine_recombinase_XerCD"/>
</dbReference>
<evidence type="ECO:0000259" key="2">
    <source>
        <dbReference type="PROSITE" id="PS51898"/>
    </source>
</evidence>
<name>A0ABV6NFC9_9BACI</name>
<dbReference type="EMBL" id="JBHLTR010000006">
    <property type="protein sequence ID" value="MFC0558863.1"/>
    <property type="molecule type" value="Genomic_DNA"/>
</dbReference>
<gene>
    <name evidence="3" type="ORF">ACFFH4_07335</name>
</gene>
<keyword evidence="1" id="KW-0233">DNA recombination</keyword>
<proteinExistence type="predicted"/>
<reference evidence="3 4" key="1">
    <citation type="submission" date="2024-09" db="EMBL/GenBank/DDBJ databases">
        <authorList>
            <person name="Sun Q."/>
            <person name="Mori K."/>
        </authorList>
    </citation>
    <scope>NUCLEOTIDE SEQUENCE [LARGE SCALE GENOMIC DNA]</scope>
    <source>
        <strain evidence="3 4">NCAIM B.02301</strain>
    </source>
</reference>
<keyword evidence="4" id="KW-1185">Reference proteome</keyword>